<dbReference type="PANTHER" id="PTHR33540:SF2">
    <property type="entry name" value="TRNA THREONYLCARBAMOYLADENOSINE BIOSYNTHESIS PROTEIN TSAE"/>
    <property type="match status" value="1"/>
</dbReference>
<dbReference type="GO" id="GO:0016740">
    <property type="term" value="F:transferase activity"/>
    <property type="evidence" value="ECO:0007669"/>
    <property type="project" value="UniProtKB-KW"/>
</dbReference>
<keyword evidence="6" id="KW-0479">Metal-binding</keyword>
<proteinExistence type="inferred from homology"/>
<comment type="similarity">
    <text evidence="2">Belongs to the TsaE family.</text>
</comment>
<evidence type="ECO:0000256" key="7">
    <source>
        <dbReference type="ARBA" id="ARBA00022741"/>
    </source>
</evidence>
<dbReference type="InterPro" id="IPR027417">
    <property type="entry name" value="P-loop_NTPase"/>
</dbReference>
<gene>
    <name evidence="11" type="primary">tsaE</name>
    <name evidence="11" type="ORF">HUE88_05460</name>
</gene>
<dbReference type="PANTHER" id="PTHR33540">
    <property type="entry name" value="TRNA THREONYLCARBAMOYLADENOSINE BIOSYNTHESIS PROTEIN TSAE"/>
    <property type="match status" value="1"/>
</dbReference>
<keyword evidence="8" id="KW-0067">ATP-binding</keyword>
<keyword evidence="11" id="KW-0808">Transferase</keyword>
<accession>A0A7S7RP54</accession>
<dbReference type="KEGG" id="sbal:HUE88_05460"/>
<organism evidence="11 12">
    <name type="scientific">Candidatus Sulfurimonas baltica</name>
    <dbReference type="NCBI Taxonomy" id="2740404"/>
    <lineage>
        <taxon>Bacteria</taxon>
        <taxon>Pseudomonadati</taxon>
        <taxon>Campylobacterota</taxon>
        <taxon>Epsilonproteobacteria</taxon>
        <taxon>Campylobacterales</taxon>
        <taxon>Sulfurimonadaceae</taxon>
        <taxon>Sulfurimonas</taxon>
    </lineage>
</organism>
<evidence type="ECO:0000256" key="8">
    <source>
        <dbReference type="ARBA" id="ARBA00022840"/>
    </source>
</evidence>
<keyword evidence="7" id="KW-0547">Nucleotide-binding</keyword>
<evidence type="ECO:0000256" key="10">
    <source>
        <dbReference type="ARBA" id="ARBA00032441"/>
    </source>
</evidence>
<dbReference type="EMBL" id="CP054492">
    <property type="protein sequence ID" value="QOY53128.1"/>
    <property type="molecule type" value="Genomic_DNA"/>
</dbReference>
<evidence type="ECO:0000256" key="4">
    <source>
        <dbReference type="ARBA" id="ARBA00022490"/>
    </source>
</evidence>
<evidence type="ECO:0000256" key="2">
    <source>
        <dbReference type="ARBA" id="ARBA00007599"/>
    </source>
</evidence>
<protein>
    <recommendedName>
        <fullName evidence="3">tRNA threonylcarbamoyladenosine biosynthesis protein TsaE</fullName>
    </recommendedName>
    <alternativeName>
        <fullName evidence="10">t(6)A37 threonylcarbamoyladenosine biosynthesis protein TsaE</fullName>
    </alternativeName>
</protein>
<dbReference type="NCBIfam" id="TIGR00150">
    <property type="entry name" value="T6A_YjeE"/>
    <property type="match status" value="1"/>
</dbReference>
<keyword evidence="4" id="KW-0963">Cytoplasm</keyword>
<evidence type="ECO:0000256" key="1">
    <source>
        <dbReference type="ARBA" id="ARBA00004496"/>
    </source>
</evidence>
<dbReference type="Pfam" id="PF02367">
    <property type="entry name" value="TsaE"/>
    <property type="match status" value="1"/>
</dbReference>
<keyword evidence="5" id="KW-0819">tRNA processing</keyword>
<dbReference type="Proteomes" id="UP000593994">
    <property type="component" value="Chromosome"/>
</dbReference>
<dbReference type="GO" id="GO:0005524">
    <property type="term" value="F:ATP binding"/>
    <property type="evidence" value="ECO:0007669"/>
    <property type="project" value="UniProtKB-KW"/>
</dbReference>
<evidence type="ECO:0000313" key="12">
    <source>
        <dbReference type="Proteomes" id="UP000593994"/>
    </source>
</evidence>
<evidence type="ECO:0000256" key="3">
    <source>
        <dbReference type="ARBA" id="ARBA00019010"/>
    </source>
</evidence>
<dbReference type="GO" id="GO:0002949">
    <property type="term" value="P:tRNA threonylcarbamoyladenosine modification"/>
    <property type="evidence" value="ECO:0007669"/>
    <property type="project" value="InterPro"/>
</dbReference>
<keyword evidence="9" id="KW-0460">Magnesium</keyword>
<evidence type="ECO:0000256" key="6">
    <source>
        <dbReference type="ARBA" id="ARBA00022723"/>
    </source>
</evidence>
<reference evidence="11 12" key="1">
    <citation type="submission" date="2020-05" db="EMBL/GenBank/DDBJ databases">
        <title>Sulfurimonas marisnigri, sp. nov., and Sulfurimonas baltica, sp. nov., manganese oxide reducing chemolithoautotrophs of the class Epsilonproteobacteria isolated from the pelagic redoxclines of the Black and Baltic Seas and emended description of the genus Sulfurimonas.</title>
        <authorList>
            <person name="Henkel J.V."/>
            <person name="Laudan C."/>
            <person name="Werner J."/>
            <person name="Neu T."/>
            <person name="Plewe S."/>
            <person name="Sproer C."/>
            <person name="Bunk B."/>
            <person name="Schulz-Vogt H.N."/>
        </authorList>
    </citation>
    <scope>NUCLEOTIDE SEQUENCE [LARGE SCALE GENOMIC DNA]</scope>
    <source>
        <strain evidence="11 12">GD2</strain>
    </source>
</reference>
<dbReference type="SUPFAM" id="SSF52540">
    <property type="entry name" value="P-loop containing nucleoside triphosphate hydrolases"/>
    <property type="match status" value="1"/>
</dbReference>
<dbReference type="GO" id="GO:0005737">
    <property type="term" value="C:cytoplasm"/>
    <property type="evidence" value="ECO:0007669"/>
    <property type="project" value="UniProtKB-SubCell"/>
</dbReference>
<evidence type="ECO:0000256" key="5">
    <source>
        <dbReference type="ARBA" id="ARBA00022694"/>
    </source>
</evidence>
<dbReference type="Gene3D" id="3.40.50.300">
    <property type="entry name" value="P-loop containing nucleotide triphosphate hydrolases"/>
    <property type="match status" value="1"/>
</dbReference>
<comment type="subcellular location">
    <subcellularLocation>
        <location evidence="1">Cytoplasm</location>
    </subcellularLocation>
</comment>
<sequence>MMIYKLKLEELHTLVEDIGGKFSSGVVILRGDLAAGKTTFVKEFVKFLGVSDNVTSPTFSLQQCYGERVFHYDMYNHGLDHFVSLGMLEELDKDALHFVEWGDDELIRILSSAGISTLIIDIEKTSNETRQYKVDYAHA</sequence>
<dbReference type="GO" id="GO:0046872">
    <property type="term" value="F:metal ion binding"/>
    <property type="evidence" value="ECO:0007669"/>
    <property type="project" value="UniProtKB-KW"/>
</dbReference>
<dbReference type="RefSeq" id="WP_194371899.1">
    <property type="nucleotide sequence ID" value="NZ_CP054492.1"/>
</dbReference>
<name>A0A7S7RP54_9BACT</name>
<keyword evidence="12" id="KW-1185">Reference proteome</keyword>
<evidence type="ECO:0000256" key="9">
    <source>
        <dbReference type="ARBA" id="ARBA00022842"/>
    </source>
</evidence>
<dbReference type="AlphaFoldDB" id="A0A7S7RP54"/>
<dbReference type="InterPro" id="IPR003442">
    <property type="entry name" value="T6A_TsaE"/>
</dbReference>
<evidence type="ECO:0000313" key="11">
    <source>
        <dbReference type="EMBL" id="QOY53128.1"/>
    </source>
</evidence>